<dbReference type="EMBL" id="JABVEC010000001">
    <property type="protein sequence ID" value="MBC6464269.1"/>
    <property type="molecule type" value="Genomic_DNA"/>
</dbReference>
<evidence type="ECO:0000313" key="1">
    <source>
        <dbReference type="EMBL" id="MBC6464269.1"/>
    </source>
</evidence>
<protein>
    <submittedName>
        <fullName evidence="1">Uncharacterized protein</fullName>
    </submittedName>
</protein>
<proteinExistence type="predicted"/>
<accession>A0ABR7LHD4</accession>
<dbReference type="RefSeq" id="WP_187241203.1">
    <property type="nucleotide sequence ID" value="NZ_BAAAOK010000011.1"/>
</dbReference>
<reference evidence="1 2" key="1">
    <citation type="submission" date="2020-06" db="EMBL/GenBank/DDBJ databases">
        <title>Actinomadura xiongansis sp. nov., isolated from soil of Baiyangdian.</title>
        <authorList>
            <person name="Zhang X."/>
        </authorList>
    </citation>
    <scope>NUCLEOTIDE SEQUENCE [LARGE SCALE GENOMIC DNA]</scope>
    <source>
        <strain evidence="1 2">HBUM206468</strain>
    </source>
</reference>
<evidence type="ECO:0000313" key="2">
    <source>
        <dbReference type="Proteomes" id="UP000805614"/>
    </source>
</evidence>
<keyword evidence="2" id="KW-1185">Reference proteome</keyword>
<dbReference type="Proteomes" id="UP000805614">
    <property type="component" value="Unassembled WGS sequence"/>
</dbReference>
<name>A0ABR7LHD4_9ACTN</name>
<comment type="caution">
    <text evidence="1">The sequence shown here is derived from an EMBL/GenBank/DDBJ whole genome shotgun (WGS) entry which is preliminary data.</text>
</comment>
<organism evidence="1 2">
    <name type="scientific">Actinomadura alba</name>
    <dbReference type="NCBI Taxonomy" id="406431"/>
    <lineage>
        <taxon>Bacteria</taxon>
        <taxon>Bacillati</taxon>
        <taxon>Actinomycetota</taxon>
        <taxon>Actinomycetes</taxon>
        <taxon>Streptosporangiales</taxon>
        <taxon>Thermomonosporaceae</taxon>
        <taxon>Actinomadura</taxon>
    </lineage>
</organism>
<sequence length="48" mass="5622">MAEALDWLEYWAGRAFCRVLHRHNTSCRGRRDHMPHHVPGPTGCGHWL</sequence>
<gene>
    <name evidence="1" type="ORF">HKK74_01960</name>
</gene>